<sequence>MNSSLWKYNNTSTARIILLSAGTTILARAIGTIAMQKWKNPNNTTPADEDEDGMPILPANAVKYSQLPKQRSVFTASTTPRGLLNRHNTKVGTWGVIRMMKGTLEYKIAPRENTTRKLPDGEEENDAVAYPTRFVLSASPSSNERGTGIIAPQQYHKVVPGKDAEFVVEFHRLPATGAVDETRE</sequence>
<dbReference type="InterPro" id="IPR014710">
    <property type="entry name" value="RmlC-like_jellyroll"/>
</dbReference>
<reference evidence="2" key="1">
    <citation type="submission" date="2021-01" db="EMBL/GenBank/DDBJ databases">
        <authorList>
            <person name="Corre E."/>
            <person name="Pelletier E."/>
            <person name="Niang G."/>
            <person name="Scheremetjew M."/>
            <person name="Finn R."/>
            <person name="Kale V."/>
            <person name="Holt S."/>
            <person name="Cochrane G."/>
            <person name="Meng A."/>
            <person name="Brown T."/>
            <person name="Cohen L."/>
        </authorList>
    </citation>
    <scope>NUCLEOTIDE SEQUENCE</scope>
    <source>
        <strain evidence="2">10249 10 AB</strain>
    </source>
</reference>
<feature type="domain" description="TehB/YeaR-like" evidence="1">
    <location>
        <begin position="69"/>
        <end position="168"/>
    </location>
</feature>
<accession>A0A7S4AIJ7</accession>
<name>A0A7S4AIJ7_9STRA</name>
<dbReference type="Gene3D" id="2.60.120.10">
    <property type="entry name" value="Jelly Rolls"/>
    <property type="match status" value="1"/>
</dbReference>
<dbReference type="SUPFAM" id="SSF51197">
    <property type="entry name" value="Clavaminate synthase-like"/>
    <property type="match status" value="1"/>
</dbReference>
<gene>
    <name evidence="2" type="ORF">PAUS00366_LOCUS8798</name>
</gene>
<evidence type="ECO:0000259" key="1">
    <source>
        <dbReference type="Pfam" id="PF09313"/>
    </source>
</evidence>
<organism evidence="2">
    <name type="scientific">Pseudo-nitzschia australis</name>
    <dbReference type="NCBI Taxonomy" id="44445"/>
    <lineage>
        <taxon>Eukaryota</taxon>
        <taxon>Sar</taxon>
        <taxon>Stramenopiles</taxon>
        <taxon>Ochrophyta</taxon>
        <taxon>Bacillariophyta</taxon>
        <taxon>Bacillariophyceae</taxon>
        <taxon>Bacillariophycidae</taxon>
        <taxon>Bacillariales</taxon>
        <taxon>Bacillariaceae</taxon>
        <taxon>Pseudo-nitzschia</taxon>
    </lineage>
</organism>
<evidence type="ECO:0000313" key="2">
    <source>
        <dbReference type="EMBL" id="CAE0716046.1"/>
    </source>
</evidence>
<dbReference type="Pfam" id="PF09313">
    <property type="entry name" value="TehB-like"/>
    <property type="match status" value="1"/>
</dbReference>
<protein>
    <recommendedName>
        <fullName evidence="1">TehB/YeaR-like domain-containing protein</fullName>
    </recommendedName>
</protein>
<dbReference type="EMBL" id="HBIX01011709">
    <property type="protein sequence ID" value="CAE0716046.1"/>
    <property type="molecule type" value="Transcribed_RNA"/>
</dbReference>
<dbReference type="AlphaFoldDB" id="A0A7S4AIJ7"/>
<proteinExistence type="predicted"/>
<dbReference type="InterPro" id="IPR015392">
    <property type="entry name" value="TehB/YeaR-like_dom"/>
</dbReference>